<dbReference type="SUPFAM" id="SSF141072">
    <property type="entry name" value="CalX-like"/>
    <property type="match status" value="1"/>
</dbReference>
<gene>
    <name evidence="9" type="ORF">Pfra01_001928500</name>
</gene>
<comment type="caution">
    <text evidence="9">The sequence shown here is derived from an EMBL/GenBank/DDBJ whole genome shotgun (WGS) entry which is preliminary data.</text>
</comment>
<accession>A0A9W6Y0D5</accession>
<keyword evidence="10" id="KW-1185">Reference proteome</keyword>
<dbReference type="EMBL" id="BSXT01002494">
    <property type="protein sequence ID" value="GMF49134.1"/>
    <property type="molecule type" value="Genomic_DNA"/>
</dbReference>
<evidence type="ECO:0000313" key="9">
    <source>
        <dbReference type="EMBL" id="GMF49134.1"/>
    </source>
</evidence>
<dbReference type="PROSITE" id="PS51115">
    <property type="entry name" value="LAMININ_IVA"/>
    <property type="match status" value="1"/>
</dbReference>
<dbReference type="PANTHER" id="PTHR19277:SF125">
    <property type="entry name" value="B6"/>
    <property type="match status" value="1"/>
</dbReference>
<dbReference type="InterPro" id="IPR051360">
    <property type="entry name" value="Neuronal_Pentraxin_Related"/>
</dbReference>
<organism evidence="9 10">
    <name type="scientific">Phytophthora fragariaefolia</name>
    <dbReference type="NCBI Taxonomy" id="1490495"/>
    <lineage>
        <taxon>Eukaryota</taxon>
        <taxon>Sar</taxon>
        <taxon>Stramenopiles</taxon>
        <taxon>Oomycota</taxon>
        <taxon>Peronosporomycetes</taxon>
        <taxon>Peronosporales</taxon>
        <taxon>Peronosporaceae</taxon>
        <taxon>Phytophthora</taxon>
    </lineage>
</organism>
<keyword evidence="5" id="KW-0106">Calcium</keyword>
<dbReference type="InterPro" id="IPR000034">
    <property type="entry name" value="Laminin_IV"/>
</dbReference>
<dbReference type="Proteomes" id="UP001165121">
    <property type="component" value="Unassembled WGS sequence"/>
</dbReference>
<dbReference type="Gene3D" id="2.60.120.200">
    <property type="match status" value="1"/>
</dbReference>
<evidence type="ECO:0000256" key="5">
    <source>
        <dbReference type="ARBA" id="ARBA00022837"/>
    </source>
</evidence>
<dbReference type="Pfam" id="PF00052">
    <property type="entry name" value="Laminin_B"/>
    <property type="match status" value="1"/>
</dbReference>
<evidence type="ECO:0000256" key="4">
    <source>
        <dbReference type="ARBA" id="ARBA00022737"/>
    </source>
</evidence>
<evidence type="ECO:0000256" key="2">
    <source>
        <dbReference type="ARBA" id="ARBA00022723"/>
    </source>
</evidence>
<keyword evidence="6" id="KW-1015">Disulfide bond</keyword>
<keyword evidence="2" id="KW-0479">Metal-binding</keyword>
<evidence type="ECO:0000256" key="1">
    <source>
        <dbReference type="ARBA" id="ARBA00001913"/>
    </source>
</evidence>
<evidence type="ECO:0000259" key="8">
    <source>
        <dbReference type="PROSITE" id="PS51115"/>
    </source>
</evidence>
<comment type="cofactor">
    <cofactor evidence="1">
        <name>Ca(2+)</name>
        <dbReference type="ChEBI" id="CHEBI:29108"/>
    </cofactor>
</comment>
<dbReference type="Pfam" id="PF13385">
    <property type="entry name" value="Laminin_G_3"/>
    <property type="match status" value="1"/>
</dbReference>
<sequence length="2953" mass="312665">MNVGVPRGGYVVFGIPNDFSVSESTSLEDSLSAEVWSGTIVGQSLNFKLLSGCAAGLHSLHVKYLENPGASTTGTFTVSTTDANGFLLESASCEGVVIVPGSIKDAVLTPQLPHPGIVSRVDISFTASAGLGLNSLLAIYLPVEEYVAAAEVISVEVAAPLGLTATASWNSTNSAILVLLTCSTAIPHGATVYFQVTALAMPQSIRAATVLGAIESWNAKGLQLDDTSSLELSAITAVQGLSCTWSTDTPNPGITSNVLVTFKTNGMIPEGGRISLSLPANDFYASSTDNSPVVVFKSPNTVMGTSSWNATTASLDIVISNDYIPAYTTGVQLKIMNLDTPGSVRLASRLPASLTTFDPLGIEIDGPSALQLDAITAGYIVGSRIWAAVNAVAGVTSDQTIEFFICGKIDPGGTFEFTLPDTQWDMAASGFATFTSPNLGAVGMVEWDELTLMMTVMLTGTVSLSSYTGVTLVIQDVTNPPKETWVNNAYLTTRASDGSIIDGPDSISVLAISRGALTGAKSWISLDSASASMRSDQLLSFTLSGALPSGSIIVVSLPVGGWRVVKSVSVSFLLPATGVTVQSAVWSPEIHKLRVVTTGSLGEGTPVELLISGMINPFSSAASNTCAVLTLLADSGVVDESKDIVVNAIVSAVLPINGSWVSTIATPGVLSSQAVVFTTGGELEPGATFCITPVDTWTLMASSSASLVLTGSSLPSPLTVVFNKTTGTLCMQTTVAIDQETEVTIALTDILSPESVRPERIAPLLIQSHLGGNVNTGFIRINAITVGTLSGPLTWQTLVYGPGPVADLKTSAYLALKTAGQIAAGGYIMMELPFEWVMASVCQATFVHPSVKGIASCSQNNISILLLDPLVEATDVNISFAGVYNPSLVMPAGIASSRTIAADGGEIDATSSITTGAITSAVTGITNSGDHLVAVVGVAKTFVFDGSALAENDVIKFVDASTTSDANCGTSTTGQSDVGGVSVKYLSANLDVTIKFTQPSPDGKPFAICYKFGNNPFKLYSMLSITVKEVRTVTSDVGFPNIAVANFVKTWSFGGNGITAGDQVRWIDITVAASAAYILSPPDCLDSSALAKLVRPVSGNLTSPEDDFTRVLETNLDASFAFSAESSGKTYCLCYKFGNEPFTVYQSIKVQVNHLRSIAAKSTGSDTVAVVNAPKSFIFSGDGVFLNDRLYFVELGSVSSCSESDHSLSLQLSHTINNQEQTMLFVDANLATEINFNTVAAGMVVVPCYQFKMEPHQLYPDIRLSVKMITRYTGALGSPQLAVAEVAEPLTFLGYGLDGGDQVRWILNSEEDCESGLASLSEPITLEVIDTITLDNNNAAVFNFTTTQSDFNPVLCYKFGVEDFKLYPGISIAIGTVQGKSPLTGAKEVAVATSRKNFTLLGTNFAEGDRVGWTTVVDSLTPCANLSLLVPNPLNTDNDYLSYVTDSNTFGVALSMLSSGKRVYLCYGFGQEPFKLYTGLYLDVKIIKNMRALVASPRVVVAGAIKTFLFDGDGVATGDFAKFVSSSSSDCTKPGVTLLNIIKEYDDKDEMAMYLYEISAVTTTGSFQVSSANTSAGLDRALCYRFGIEPFVFYDSFRIDVKTIWALNQLNKNAGGQESVLVVNEPKEMVIYGVGVSVQDTLKFVNSTTNTEDTDCTELPAQGQNNKQLQVTSDLTVWLPFDYGSDGGTWTLCYKFDDEPYRLYPSVTITVKEITALLDYTFQDIEGLGGVATIGHRKQWKPVGSGIMVGDVVKIVSQSVATSIDCGVSDANIAIGTSIMNVGPQLFFSGIISAFPSSTSDVYHLCYQFQDEPFTYVRDFILTTYGITGLDRSVVLVSALTVAQITGFRVSDTDEMGWTTSTTNCSTMIGRTEVTGAKAMIQFSDSYSQLFFCYSFNRQPFDIFKVVTLSVVKAEIWTPQTVSIIADQATQLDVSGTFGITQGTDQIAWVPSDAVDCSDSTVTVYTQIMQSSVVSTAKSQTIVPRAGGATFSATYIAPSSDSGVAATDSFSTWKLCYRFGTTSSFVMFGNVLLSVLNIVQLLLISMEPTSTGAVMKFEFDGVGMQDFDSAKWVDVNTAYSDADCNNLPAIGGSKISNVINSRATFTFAEQGSAMALCYRFLGHAFKLYANIPIQNTATSRASIGQSIAAAATGSYEEEATAAASDQFTASRDIATVSLTLDKDINEIPAGSNAEAAFKASFIAALATSLGVDPSRIQITGLVAGSVIVNFQLLSSDNAADLSAAEAIQDLHTQLMDTGSALLASNIVAVKNPGTALSVTMSSLPAPATSYMAIQALGYQSNGLFSFVRSIYSVTEKSPKLVIPVIRLQGTASVVLITVQIQTTGTSAICEKDYGFPASATFDDTQKLIHLRFEIGDILQTIELNILDNSVKENHFKTIGLALDTPQTPGASLGSTKETVVRIYDYGDGDSLAKSSFTDSTTHSNDQHDSLQGWQVIANGASPLRIDANGIFAVDDVFGEAEYNQKCDLAAPTGVCSYACELGGGFTTTDGLDSKYNAFFLDGDDFAASMNGIGSFPSEAFTVSLWVKTSQANSGACFYSYAVSSVTASAVSLALCNPSSVQLLLNAESDASGLSTFVNISDNTWHFLAITWNSEDGRVRVFDNGMLAFDGGPYREGKTIEPNGVFMVGQLVLSSSSKMPCAFGAEVLAQSTASSSSVEQIVLTATTDDASCNVVADSGFKGQIQHVHVWSRVLARSELLGELSWPLRVVSNGLVLGWNFDSSFLLLQGRVVSDLSVQGQEQKNLGVLHCATRNTSSLQLASTLATNTASNRVSRCLLPGTIPRLDAAFPCGPVFSNIWQFSAPVAFTAQLKRAYGGRLQFRLLAPSSNGSPRPRRGQVSIFGTGSDGVATQISVALGSFDLPSASRWTYYSVVLREDFGWITEPSAASLTSDEFQAVLASATALWIRGDIWGYDVTGPGQEVVYLNDVALYAR</sequence>
<feature type="domain" description="Laminin IV type A" evidence="8">
    <location>
        <begin position="2744"/>
        <end position="2953"/>
    </location>
</feature>
<reference evidence="9" key="1">
    <citation type="submission" date="2023-04" db="EMBL/GenBank/DDBJ databases">
        <title>Phytophthora fragariaefolia NBRC 109709.</title>
        <authorList>
            <person name="Ichikawa N."/>
            <person name="Sato H."/>
            <person name="Tonouchi N."/>
        </authorList>
    </citation>
    <scope>NUCLEOTIDE SEQUENCE</scope>
    <source>
        <strain evidence="9">NBRC 109709</strain>
    </source>
</reference>
<protein>
    <submittedName>
        <fullName evidence="9">Unnamed protein product</fullName>
    </submittedName>
</protein>
<evidence type="ECO:0000256" key="7">
    <source>
        <dbReference type="ARBA" id="ARBA00023180"/>
    </source>
</evidence>
<keyword evidence="7" id="KW-0325">Glycoprotein</keyword>
<name>A0A9W6Y0D5_9STRA</name>
<dbReference type="Gene3D" id="2.60.40.2030">
    <property type="match status" value="1"/>
</dbReference>
<dbReference type="PANTHER" id="PTHR19277">
    <property type="entry name" value="PENTRAXIN"/>
    <property type="match status" value="1"/>
</dbReference>
<dbReference type="OrthoDB" id="189362at2759"/>
<dbReference type="GO" id="GO:0046872">
    <property type="term" value="F:metal ion binding"/>
    <property type="evidence" value="ECO:0007669"/>
    <property type="project" value="UniProtKB-KW"/>
</dbReference>
<evidence type="ECO:0000256" key="3">
    <source>
        <dbReference type="ARBA" id="ARBA00022729"/>
    </source>
</evidence>
<proteinExistence type="predicted"/>
<dbReference type="SUPFAM" id="SSF49899">
    <property type="entry name" value="Concanavalin A-like lectins/glucanases"/>
    <property type="match status" value="1"/>
</dbReference>
<dbReference type="InterPro" id="IPR038081">
    <property type="entry name" value="CalX-like_sf"/>
</dbReference>
<evidence type="ECO:0000313" key="10">
    <source>
        <dbReference type="Proteomes" id="UP001165121"/>
    </source>
</evidence>
<keyword evidence="3" id="KW-0732">Signal</keyword>
<evidence type="ECO:0000256" key="6">
    <source>
        <dbReference type="ARBA" id="ARBA00023157"/>
    </source>
</evidence>
<keyword evidence="4" id="KW-0677">Repeat</keyword>
<dbReference type="InterPro" id="IPR013320">
    <property type="entry name" value="ConA-like_dom_sf"/>
</dbReference>